<evidence type="ECO:0008006" key="4">
    <source>
        <dbReference type="Google" id="ProtNLM"/>
    </source>
</evidence>
<dbReference type="InterPro" id="IPR049458">
    <property type="entry name" value="EpsG-like"/>
</dbReference>
<dbReference type="Pfam" id="PF14897">
    <property type="entry name" value="EpsG"/>
    <property type="match status" value="1"/>
</dbReference>
<feature type="transmembrane region" description="Helical" evidence="1">
    <location>
        <begin position="165"/>
        <end position="184"/>
    </location>
</feature>
<feature type="transmembrane region" description="Helical" evidence="1">
    <location>
        <begin position="330"/>
        <end position="348"/>
    </location>
</feature>
<feature type="transmembrane region" description="Helical" evidence="1">
    <location>
        <begin position="191"/>
        <end position="208"/>
    </location>
</feature>
<reference evidence="2 3" key="1">
    <citation type="submission" date="2020-05" db="EMBL/GenBank/DDBJ databases">
        <title>Distinct polysaccharide utilization as determinants for interspecies competition between intestinal Prevotella spp.</title>
        <authorList>
            <person name="Galvez E.J.C."/>
            <person name="Iljazovic A."/>
            <person name="Strowig T."/>
        </authorList>
    </citation>
    <scope>NUCLEOTIDE SEQUENCE [LARGE SCALE GENOMIC DNA]</scope>
    <source>
        <strain evidence="2 3">PCHR</strain>
    </source>
</reference>
<feature type="transmembrane region" description="Helical" evidence="1">
    <location>
        <begin position="52"/>
        <end position="70"/>
    </location>
</feature>
<accession>A0ABX2B4K1</accession>
<feature type="transmembrane region" description="Helical" evidence="1">
    <location>
        <begin position="298"/>
        <end position="318"/>
    </location>
</feature>
<dbReference type="RefSeq" id="WP_172345198.1">
    <property type="nucleotide sequence ID" value="NZ_CATJFF010000028.1"/>
</dbReference>
<keyword evidence="1" id="KW-0812">Transmembrane</keyword>
<gene>
    <name evidence="2" type="ORF">HPS54_09445</name>
</gene>
<feature type="transmembrane region" description="Helical" evidence="1">
    <location>
        <begin position="214"/>
        <end position="237"/>
    </location>
</feature>
<evidence type="ECO:0000256" key="1">
    <source>
        <dbReference type="SAM" id="Phobius"/>
    </source>
</evidence>
<protein>
    <recommendedName>
        <fullName evidence="4">EpsG family protein</fullName>
    </recommendedName>
</protein>
<evidence type="ECO:0000313" key="3">
    <source>
        <dbReference type="Proteomes" id="UP000820977"/>
    </source>
</evidence>
<sequence length="423" mass="49269">MVTINNNQTAIERINWTKVFPELLLFLILPPIIGLPLIIYRIWNGRNTTKTQYFVFFFCIATYFAAINATKMPDGDQVQYYYAYKNVPEQGFIGSLINIYGITYSWQEERTQISGEFMNGVYNYVGYYLTFGYYPLFAAMLTFVDYILIFLGLYKFCQTLKKPHIPIVCGVLTLSFFYLFFNYTLHIQKQFLAQCIMMYVLGMYAVSGKMTVRLWIIAGCAVFTHASTALFVPFLAFKPLRGRLNKKGLFTMIGMMVAFVLLGPRFASDIVSDNSVVGYSAQRFAQAEGQKDLASVMVMSQVIVIALPMFFIVFRQLWMRRQQRINDSQAFILNIVLLLLVSITVMFNMPLAQYRYFMMLFAFMPFVYPFIFSSIKVRDDLLKMLSFIMIGWFYFQFEKIIWNYVPEWQIMVYPPAVLIGIGF</sequence>
<evidence type="ECO:0000313" key="2">
    <source>
        <dbReference type="EMBL" id="NPE25733.1"/>
    </source>
</evidence>
<dbReference type="Proteomes" id="UP000820977">
    <property type="component" value="Unassembled WGS sequence"/>
</dbReference>
<feature type="transmembrane region" description="Helical" evidence="1">
    <location>
        <begin position="127"/>
        <end position="153"/>
    </location>
</feature>
<organism evidence="2 3">
    <name type="scientific">Xylanibacter caecicola</name>
    <dbReference type="NCBI Taxonomy" id="2736294"/>
    <lineage>
        <taxon>Bacteria</taxon>
        <taxon>Pseudomonadati</taxon>
        <taxon>Bacteroidota</taxon>
        <taxon>Bacteroidia</taxon>
        <taxon>Bacteroidales</taxon>
        <taxon>Prevotellaceae</taxon>
        <taxon>Xylanibacter</taxon>
    </lineage>
</organism>
<comment type="caution">
    <text evidence="2">The sequence shown here is derived from an EMBL/GenBank/DDBJ whole genome shotgun (WGS) entry which is preliminary data.</text>
</comment>
<dbReference type="EMBL" id="JABKKJ010000016">
    <property type="protein sequence ID" value="NPE25733.1"/>
    <property type="molecule type" value="Genomic_DNA"/>
</dbReference>
<feature type="transmembrane region" description="Helical" evidence="1">
    <location>
        <begin position="354"/>
        <end position="372"/>
    </location>
</feature>
<feature type="transmembrane region" description="Helical" evidence="1">
    <location>
        <begin position="23"/>
        <end position="40"/>
    </location>
</feature>
<feature type="transmembrane region" description="Helical" evidence="1">
    <location>
        <begin position="249"/>
        <end position="267"/>
    </location>
</feature>
<proteinExistence type="predicted"/>
<keyword evidence="3" id="KW-1185">Reference proteome</keyword>
<keyword evidence="1" id="KW-1133">Transmembrane helix</keyword>
<keyword evidence="1" id="KW-0472">Membrane</keyword>
<name>A0ABX2B4K1_9BACT</name>